<reference evidence="2" key="1">
    <citation type="submission" date="2020-02" db="EMBL/GenBank/DDBJ databases">
        <authorList>
            <person name="Meier V. D."/>
        </authorList>
    </citation>
    <scope>NUCLEOTIDE SEQUENCE</scope>
    <source>
        <strain evidence="2">AVDCRST_MAG58</strain>
    </source>
</reference>
<dbReference type="EMBL" id="CADCVF010000005">
    <property type="protein sequence ID" value="CAA9444288.1"/>
    <property type="molecule type" value="Genomic_DNA"/>
</dbReference>
<evidence type="ECO:0000256" key="1">
    <source>
        <dbReference type="SAM" id="MobiDB-lite"/>
    </source>
</evidence>
<sequence length="95" mass="10756">MADRETKERKLLALMVSDLGPGLGKSEMARLEEEVRALSDAELDRTLAGRLDLPHSVDEEELEQALLHVEELFRSNQESFTGAPDMSHEPRPEER</sequence>
<accession>A0A6J4QK02</accession>
<gene>
    <name evidence="2" type="ORF">AVDCRST_MAG58-257</name>
</gene>
<protein>
    <submittedName>
        <fullName evidence="2">Uncharacterized protein</fullName>
    </submittedName>
</protein>
<name>A0A6J4QK02_9ACTN</name>
<evidence type="ECO:0000313" key="2">
    <source>
        <dbReference type="EMBL" id="CAA9444288.1"/>
    </source>
</evidence>
<organism evidence="2">
    <name type="scientific">uncultured Rubrobacteraceae bacterium</name>
    <dbReference type="NCBI Taxonomy" id="349277"/>
    <lineage>
        <taxon>Bacteria</taxon>
        <taxon>Bacillati</taxon>
        <taxon>Actinomycetota</taxon>
        <taxon>Rubrobacteria</taxon>
        <taxon>Rubrobacterales</taxon>
        <taxon>Rubrobacteraceae</taxon>
        <taxon>environmental samples</taxon>
    </lineage>
</organism>
<feature type="compositionally biased region" description="Basic and acidic residues" evidence="1">
    <location>
        <begin position="86"/>
        <end position="95"/>
    </location>
</feature>
<feature type="region of interest" description="Disordered" evidence="1">
    <location>
        <begin position="75"/>
        <end position="95"/>
    </location>
</feature>
<proteinExistence type="predicted"/>
<dbReference type="AlphaFoldDB" id="A0A6J4QK02"/>